<dbReference type="RefSeq" id="WP_148808150.1">
    <property type="nucleotide sequence ID" value="NZ_CP042243.1"/>
</dbReference>
<evidence type="ECO:0000256" key="14">
    <source>
        <dbReference type="ARBA" id="ARBA00023268"/>
    </source>
</evidence>
<dbReference type="InterPro" id="IPR056729">
    <property type="entry name" value="GMPPB_C"/>
</dbReference>
<feature type="region of interest" description="Pyrophosphorylase" evidence="20">
    <location>
        <begin position="1"/>
        <end position="230"/>
    </location>
</feature>
<keyword evidence="6 20" id="KW-0963">Cytoplasm</keyword>
<evidence type="ECO:0000256" key="10">
    <source>
        <dbReference type="ARBA" id="ARBA00022737"/>
    </source>
</evidence>
<dbReference type="Proteomes" id="UP000324646">
    <property type="component" value="Chromosome"/>
</dbReference>
<organism evidence="23 24">
    <name type="scientific">Crassaminicella thermophila</name>
    <dbReference type="NCBI Taxonomy" id="2599308"/>
    <lineage>
        <taxon>Bacteria</taxon>
        <taxon>Bacillati</taxon>
        <taxon>Bacillota</taxon>
        <taxon>Clostridia</taxon>
        <taxon>Eubacteriales</taxon>
        <taxon>Clostridiaceae</taxon>
        <taxon>Crassaminicella</taxon>
    </lineage>
</organism>
<feature type="binding site" evidence="20">
    <location>
        <position position="103"/>
    </location>
    <ligand>
        <name>Mg(2+)</name>
        <dbReference type="ChEBI" id="CHEBI:18420"/>
    </ligand>
</feature>
<evidence type="ECO:0000259" key="21">
    <source>
        <dbReference type="Pfam" id="PF00483"/>
    </source>
</evidence>
<evidence type="ECO:0000313" key="24">
    <source>
        <dbReference type="Proteomes" id="UP000324646"/>
    </source>
</evidence>
<feature type="binding site" evidence="20">
    <location>
        <position position="228"/>
    </location>
    <ligand>
        <name>UDP-N-acetyl-alpha-D-glucosamine</name>
        <dbReference type="ChEBI" id="CHEBI:57705"/>
    </ligand>
</feature>
<feature type="binding site" evidence="20">
    <location>
        <position position="405"/>
    </location>
    <ligand>
        <name>acetyl-CoA</name>
        <dbReference type="ChEBI" id="CHEBI:57288"/>
    </ligand>
</feature>
<dbReference type="GO" id="GO:0000902">
    <property type="term" value="P:cell morphogenesis"/>
    <property type="evidence" value="ECO:0007669"/>
    <property type="project" value="UniProtKB-UniRule"/>
</dbReference>
<comment type="subcellular location">
    <subcellularLocation>
        <location evidence="1 20">Cytoplasm</location>
    </subcellularLocation>
</comment>
<comment type="similarity">
    <text evidence="5 20">In the N-terminal section; belongs to the N-acetylglucosamine-1-phosphate uridyltransferase family.</text>
</comment>
<feature type="binding site" evidence="20">
    <location>
        <position position="74"/>
    </location>
    <ligand>
        <name>UDP-N-acetyl-alpha-D-glucosamine</name>
        <dbReference type="ChEBI" id="CHEBI:57705"/>
    </ligand>
</feature>
<evidence type="ECO:0000256" key="15">
    <source>
        <dbReference type="ARBA" id="ARBA00023315"/>
    </source>
</evidence>
<feature type="binding site" evidence="20">
    <location>
        <position position="351"/>
    </location>
    <ligand>
        <name>UDP-N-acetyl-alpha-D-glucosamine</name>
        <dbReference type="ChEBI" id="CHEBI:57705"/>
    </ligand>
</feature>
<evidence type="ECO:0000313" key="23">
    <source>
        <dbReference type="EMBL" id="QEK11075.1"/>
    </source>
</evidence>
<dbReference type="GO" id="GO:0019134">
    <property type="term" value="F:glucosamine-1-phosphate N-acetyltransferase activity"/>
    <property type="evidence" value="ECO:0007669"/>
    <property type="project" value="UniProtKB-UniRule"/>
</dbReference>
<keyword evidence="13 20" id="KW-0573">Peptidoglycan synthesis</keyword>
<protein>
    <recommendedName>
        <fullName evidence="20">Bifunctional protein GlmU</fullName>
    </recommendedName>
    <domain>
        <recommendedName>
            <fullName evidence="20">UDP-N-acetylglucosamine pyrophosphorylase</fullName>
            <ecNumber evidence="20">2.7.7.23</ecNumber>
        </recommendedName>
        <alternativeName>
            <fullName evidence="20">N-acetylglucosamine-1-phosphate uridyltransferase</fullName>
        </alternativeName>
    </domain>
    <domain>
        <recommendedName>
            <fullName evidence="20">Glucosamine-1-phosphate N-acetyltransferase</fullName>
            <ecNumber evidence="20">2.3.1.157</ecNumber>
        </recommendedName>
    </domain>
</protein>
<dbReference type="Pfam" id="PF00132">
    <property type="entry name" value="Hexapep"/>
    <property type="match status" value="1"/>
</dbReference>
<dbReference type="InterPro" id="IPR005882">
    <property type="entry name" value="Bifunctional_GlmU"/>
</dbReference>
<dbReference type="GO" id="GO:0016020">
    <property type="term" value="C:membrane"/>
    <property type="evidence" value="ECO:0007669"/>
    <property type="project" value="GOC"/>
</dbReference>
<keyword evidence="15 20" id="KW-0012">Acyltransferase</keyword>
<dbReference type="GO" id="GO:0000287">
    <property type="term" value="F:magnesium ion binding"/>
    <property type="evidence" value="ECO:0007669"/>
    <property type="project" value="UniProtKB-UniRule"/>
</dbReference>
<dbReference type="GO" id="GO:0008360">
    <property type="term" value="P:regulation of cell shape"/>
    <property type="evidence" value="ECO:0007669"/>
    <property type="project" value="UniProtKB-KW"/>
</dbReference>
<keyword evidence="16 20" id="KW-0961">Cell wall biogenesis/degradation</keyword>
<dbReference type="GO" id="GO:0009252">
    <property type="term" value="P:peptidoglycan biosynthetic process"/>
    <property type="evidence" value="ECO:0007669"/>
    <property type="project" value="UniProtKB-UniRule"/>
</dbReference>
<evidence type="ECO:0000256" key="18">
    <source>
        <dbReference type="ARBA" id="ARBA00048493"/>
    </source>
</evidence>
<dbReference type="InterPro" id="IPR038009">
    <property type="entry name" value="GlmU_C_LbH"/>
</dbReference>
<feature type="binding site" evidence="20">
    <location>
        <position position="23"/>
    </location>
    <ligand>
        <name>UDP-N-acetyl-alpha-D-glucosamine</name>
        <dbReference type="ChEBI" id="CHEBI:57705"/>
    </ligand>
</feature>
<dbReference type="CDD" id="cd03353">
    <property type="entry name" value="LbH_GlmU_C"/>
    <property type="match status" value="1"/>
</dbReference>
<feature type="binding site" evidence="20">
    <location>
        <position position="155"/>
    </location>
    <ligand>
        <name>UDP-N-acetyl-alpha-D-glucosamine</name>
        <dbReference type="ChEBI" id="CHEBI:57705"/>
    </ligand>
</feature>
<feature type="binding site" evidence="20">
    <location>
        <begin position="386"/>
        <end position="387"/>
    </location>
    <ligand>
        <name>acetyl-CoA</name>
        <dbReference type="ChEBI" id="CHEBI:57288"/>
    </ligand>
</feature>
<keyword evidence="12 20" id="KW-0133">Cell shape</keyword>
<dbReference type="EMBL" id="CP042243">
    <property type="protein sequence ID" value="QEK11075.1"/>
    <property type="molecule type" value="Genomic_DNA"/>
</dbReference>
<dbReference type="GO" id="GO:0005737">
    <property type="term" value="C:cytoplasm"/>
    <property type="evidence" value="ECO:0007669"/>
    <property type="project" value="UniProtKB-SubCell"/>
</dbReference>
<reference evidence="23 24" key="1">
    <citation type="submission" date="2019-07" db="EMBL/GenBank/DDBJ databases">
        <title>Complete genome of Crassaminicella thermophila SY095.</title>
        <authorList>
            <person name="Li X."/>
        </authorList>
    </citation>
    <scope>NUCLEOTIDE SEQUENCE [LARGE SCALE GENOMIC DNA]</scope>
    <source>
        <strain evidence="23 24">SY095</strain>
    </source>
</reference>
<keyword evidence="8 20" id="KW-0548">Nucleotidyltransferase</keyword>
<keyword evidence="14 20" id="KW-0511">Multifunctional enzyme</keyword>
<evidence type="ECO:0000256" key="13">
    <source>
        <dbReference type="ARBA" id="ARBA00022984"/>
    </source>
</evidence>
<dbReference type="Gene3D" id="3.90.550.10">
    <property type="entry name" value="Spore Coat Polysaccharide Biosynthesis Protein SpsA, Chain A"/>
    <property type="match status" value="1"/>
</dbReference>
<comment type="similarity">
    <text evidence="4 20">In the C-terminal section; belongs to the transferase hexapeptide repeat family.</text>
</comment>
<proteinExistence type="inferred from homology"/>
<comment type="catalytic activity">
    <reaction evidence="18 20">
        <text>N-acetyl-alpha-D-glucosamine 1-phosphate + UTP + H(+) = UDP-N-acetyl-alpha-D-glucosamine + diphosphate</text>
        <dbReference type="Rhea" id="RHEA:13509"/>
        <dbReference type="ChEBI" id="CHEBI:15378"/>
        <dbReference type="ChEBI" id="CHEBI:33019"/>
        <dbReference type="ChEBI" id="CHEBI:46398"/>
        <dbReference type="ChEBI" id="CHEBI:57705"/>
        <dbReference type="ChEBI" id="CHEBI:57776"/>
        <dbReference type="EC" id="2.7.7.23"/>
    </reaction>
</comment>
<dbReference type="EC" id="2.3.1.157" evidence="20"/>
<feature type="active site" description="Proton acceptor" evidence="20">
    <location>
        <position position="363"/>
    </location>
</feature>
<dbReference type="GO" id="GO:0009245">
    <property type="term" value="P:lipid A biosynthetic process"/>
    <property type="evidence" value="ECO:0007669"/>
    <property type="project" value="UniProtKB-UniRule"/>
</dbReference>
<dbReference type="PANTHER" id="PTHR43584:SF3">
    <property type="entry name" value="BIFUNCTIONAL PROTEIN GLMU"/>
    <property type="match status" value="1"/>
</dbReference>
<evidence type="ECO:0000256" key="6">
    <source>
        <dbReference type="ARBA" id="ARBA00022490"/>
    </source>
</evidence>
<dbReference type="GO" id="GO:0006048">
    <property type="term" value="P:UDP-N-acetylglucosamine biosynthetic process"/>
    <property type="evidence" value="ECO:0007669"/>
    <property type="project" value="UniProtKB-UniPathway"/>
</dbReference>
<dbReference type="PANTHER" id="PTHR43584">
    <property type="entry name" value="NUCLEOTIDYL TRANSFERASE"/>
    <property type="match status" value="1"/>
</dbReference>
<feature type="binding site" evidence="20">
    <location>
        <position position="140"/>
    </location>
    <ligand>
        <name>UDP-N-acetyl-alpha-D-glucosamine</name>
        <dbReference type="ChEBI" id="CHEBI:57705"/>
    </ligand>
</feature>
<dbReference type="Pfam" id="PF25087">
    <property type="entry name" value="GMPPB_C"/>
    <property type="match status" value="1"/>
</dbReference>
<dbReference type="KEGG" id="crs:FQB35_01105"/>
<sequence>MDNITAVILAAGAGTRMKSKLPKVLHTVCGKPMVEHVIDVAEEVNANKKIVVIGHEAEQVKKAIEHRDVEFALQNEQLGTGHAVMQAENLIQDKGYVLLLYGDTPLIKGDTVKKLINFHIEGNFQATVLTAEFENPTGYGRIIRDENGNVLKIVEEKDASEEEKNIKEINSGIYCYDAELLKKALKQLTNENKQKEYYITDVIEILNREGYKVGAYKLRDNTDIMGVNSRVQLAEAEKVMQERILLKLMEDGVTIIDPKNTYVEKNVKIGKDTVLYPGVILRGDTEIGEDCIIGHNCRIENSIIKEGVQIQSSTIVDSFVDEQCSIGPYAYLRPNSKLGKKVKIGDFVEVKNSTIDDESKASHLAYIGDAEVGKNVNIGCGVVFVNYDGKNKHKTIVEDNAFVGSNVNLVAPVVVRKRGYIATGSTITKEVPEGALSVARGKQKNIAGWVDRKGLLKKD</sequence>
<dbReference type="HAMAP" id="MF_01631">
    <property type="entry name" value="GlmU"/>
    <property type="match status" value="1"/>
</dbReference>
<dbReference type="OrthoDB" id="9775031at2"/>
<dbReference type="InterPro" id="IPR029044">
    <property type="entry name" value="Nucleotide-diphossugar_trans"/>
</dbReference>
<feature type="domain" description="Nucleotidyl transferase" evidence="21">
    <location>
        <begin position="6"/>
        <end position="223"/>
    </location>
</feature>
<evidence type="ECO:0000256" key="20">
    <source>
        <dbReference type="HAMAP-Rule" id="MF_01631"/>
    </source>
</evidence>
<evidence type="ECO:0000256" key="12">
    <source>
        <dbReference type="ARBA" id="ARBA00022960"/>
    </source>
</evidence>
<evidence type="ECO:0000256" key="19">
    <source>
        <dbReference type="ARBA" id="ARBA00049628"/>
    </source>
</evidence>
<dbReference type="NCBIfam" id="TIGR01173">
    <property type="entry name" value="glmU"/>
    <property type="match status" value="1"/>
</dbReference>
<evidence type="ECO:0000256" key="11">
    <source>
        <dbReference type="ARBA" id="ARBA00022842"/>
    </source>
</evidence>
<dbReference type="InterPro" id="IPR011004">
    <property type="entry name" value="Trimer_LpxA-like_sf"/>
</dbReference>
<comment type="cofactor">
    <cofactor evidence="20">
        <name>Mg(2+)</name>
        <dbReference type="ChEBI" id="CHEBI:18420"/>
    </cofactor>
    <text evidence="20">Binds 1 Mg(2+) ion per subunit.</text>
</comment>
<dbReference type="InterPro" id="IPR001451">
    <property type="entry name" value="Hexapep"/>
</dbReference>
<evidence type="ECO:0000256" key="2">
    <source>
        <dbReference type="ARBA" id="ARBA00005166"/>
    </source>
</evidence>
<feature type="binding site" evidence="20">
    <location>
        <position position="333"/>
    </location>
    <ligand>
        <name>UDP-N-acetyl-alpha-D-glucosamine</name>
        <dbReference type="ChEBI" id="CHEBI:57705"/>
    </ligand>
</feature>
<feature type="binding site" evidence="20">
    <location>
        <position position="440"/>
    </location>
    <ligand>
        <name>acetyl-CoA</name>
        <dbReference type="ChEBI" id="CHEBI:57288"/>
    </ligand>
</feature>
<evidence type="ECO:0000256" key="5">
    <source>
        <dbReference type="ARBA" id="ARBA00007947"/>
    </source>
</evidence>
<keyword evidence="9 20" id="KW-0479">Metal-binding</keyword>
<evidence type="ECO:0000259" key="22">
    <source>
        <dbReference type="Pfam" id="PF25087"/>
    </source>
</evidence>
<evidence type="ECO:0000256" key="9">
    <source>
        <dbReference type="ARBA" id="ARBA00022723"/>
    </source>
</evidence>
<feature type="binding site" evidence="20">
    <location>
        <position position="366"/>
    </location>
    <ligand>
        <name>UDP-N-acetyl-alpha-D-glucosamine</name>
        <dbReference type="ChEBI" id="CHEBI:57705"/>
    </ligand>
</feature>
<feature type="binding site" evidence="20">
    <location>
        <begin position="101"/>
        <end position="103"/>
    </location>
    <ligand>
        <name>UDP-N-acetyl-alpha-D-glucosamine</name>
        <dbReference type="ChEBI" id="CHEBI:57705"/>
    </ligand>
</feature>
<comment type="pathway">
    <text evidence="20">Bacterial outer membrane biogenesis; LPS lipid A biosynthesis.</text>
</comment>
<comment type="caution">
    <text evidence="20">Lacks conserved residue(s) required for the propagation of feature annotation.</text>
</comment>
<dbReference type="Gene3D" id="2.160.10.10">
    <property type="entry name" value="Hexapeptide repeat proteins"/>
    <property type="match status" value="1"/>
</dbReference>
<comment type="pathway">
    <text evidence="3 20">Nucleotide-sugar biosynthesis; UDP-N-acetyl-alpha-D-glucosamine biosynthesis; UDP-N-acetyl-alpha-D-glucosamine from N-acetyl-alpha-D-glucosamine 1-phosphate: step 1/1.</text>
</comment>
<dbReference type="Pfam" id="PF00483">
    <property type="entry name" value="NTP_transferase"/>
    <property type="match status" value="1"/>
</dbReference>
<keyword evidence="10 20" id="KW-0677">Repeat</keyword>
<keyword evidence="11 20" id="KW-0460">Magnesium</keyword>
<dbReference type="EC" id="2.7.7.23" evidence="20"/>
<comment type="subunit">
    <text evidence="20">Homotrimer.</text>
</comment>
<evidence type="ECO:0000256" key="4">
    <source>
        <dbReference type="ARBA" id="ARBA00007707"/>
    </source>
</evidence>
<evidence type="ECO:0000256" key="3">
    <source>
        <dbReference type="ARBA" id="ARBA00005208"/>
    </source>
</evidence>
<feature type="domain" description="Mannose-1-phosphate guanyltransferase C-terminal" evidence="22">
    <location>
        <begin position="319"/>
        <end position="418"/>
    </location>
</feature>
<accession>A0A5C0S8T5</accession>
<keyword evidence="24" id="KW-1185">Reference proteome</keyword>
<dbReference type="SUPFAM" id="SSF51161">
    <property type="entry name" value="Trimeric LpxA-like enzymes"/>
    <property type="match status" value="1"/>
</dbReference>
<dbReference type="CDD" id="cd02540">
    <property type="entry name" value="GT2_GlmU_N_bac"/>
    <property type="match status" value="1"/>
</dbReference>
<evidence type="ECO:0000256" key="16">
    <source>
        <dbReference type="ARBA" id="ARBA00023316"/>
    </source>
</evidence>
<evidence type="ECO:0000256" key="17">
    <source>
        <dbReference type="ARBA" id="ARBA00048247"/>
    </source>
</evidence>
<feature type="binding site" evidence="20">
    <location>
        <begin position="9"/>
        <end position="12"/>
    </location>
    <ligand>
        <name>UDP-N-acetyl-alpha-D-glucosamine</name>
        <dbReference type="ChEBI" id="CHEBI:57705"/>
    </ligand>
</feature>
<gene>
    <name evidence="20 23" type="primary">glmU</name>
    <name evidence="23" type="ORF">FQB35_01105</name>
</gene>
<dbReference type="GO" id="GO:0071555">
    <property type="term" value="P:cell wall organization"/>
    <property type="evidence" value="ECO:0007669"/>
    <property type="project" value="UniProtKB-KW"/>
</dbReference>
<dbReference type="UniPathway" id="UPA00973"/>
<evidence type="ECO:0000256" key="8">
    <source>
        <dbReference type="ARBA" id="ARBA00022695"/>
    </source>
</evidence>
<dbReference type="InterPro" id="IPR050065">
    <property type="entry name" value="GlmU-like"/>
</dbReference>
<feature type="region of interest" description="N-acetyltransferase" evidence="20">
    <location>
        <begin position="252"/>
        <end position="459"/>
    </location>
</feature>
<dbReference type="NCBIfam" id="NF010934">
    <property type="entry name" value="PRK14354.1"/>
    <property type="match status" value="1"/>
</dbReference>
<comment type="pathway">
    <text evidence="2 20">Nucleotide-sugar biosynthesis; UDP-N-acetyl-alpha-D-glucosamine biosynthesis; N-acetyl-alpha-D-glucosamine 1-phosphate from alpha-D-glucosamine 6-phosphate (route II): step 2/2.</text>
</comment>
<dbReference type="AlphaFoldDB" id="A0A5C0S8T5"/>
<feature type="binding site" evidence="20">
    <location>
        <position position="170"/>
    </location>
    <ligand>
        <name>UDP-N-acetyl-alpha-D-glucosamine</name>
        <dbReference type="ChEBI" id="CHEBI:57705"/>
    </ligand>
</feature>
<comment type="catalytic activity">
    <reaction evidence="17 20">
        <text>alpha-D-glucosamine 1-phosphate + acetyl-CoA = N-acetyl-alpha-D-glucosamine 1-phosphate + CoA + H(+)</text>
        <dbReference type="Rhea" id="RHEA:13725"/>
        <dbReference type="ChEBI" id="CHEBI:15378"/>
        <dbReference type="ChEBI" id="CHEBI:57287"/>
        <dbReference type="ChEBI" id="CHEBI:57288"/>
        <dbReference type="ChEBI" id="CHEBI:57776"/>
        <dbReference type="ChEBI" id="CHEBI:58516"/>
        <dbReference type="EC" id="2.3.1.157"/>
    </reaction>
</comment>
<comment type="function">
    <text evidence="19 20">Catalyzes the last two sequential reactions in the de novo biosynthetic pathway for UDP-N-acetylglucosamine (UDP-GlcNAc). The C-terminal domain catalyzes the transfer of acetyl group from acetyl coenzyme A to glucosamine-1-phosphate (GlcN-1-P) to produce N-acetylglucosamine-1-phosphate (GlcNAc-1-P), which is converted into UDP-GlcNAc by the transfer of uridine 5-monophosphate (from uridine 5-triphosphate), a reaction catalyzed by the N-terminal domain.</text>
</comment>
<feature type="binding site" evidence="20">
    <location>
        <position position="377"/>
    </location>
    <ligand>
        <name>UDP-N-acetyl-alpha-D-glucosamine</name>
        <dbReference type="ChEBI" id="CHEBI:57705"/>
    </ligand>
</feature>
<evidence type="ECO:0000256" key="7">
    <source>
        <dbReference type="ARBA" id="ARBA00022679"/>
    </source>
</evidence>
<name>A0A5C0S8T5_CRATE</name>
<evidence type="ECO:0000256" key="1">
    <source>
        <dbReference type="ARBA" id="ARBA00004496"/>
    </source>
</evidence>
<dbReference type="InterPro" id="IPR005835">
    <property type="entry name" value="NTP_transferase_dom"/>
</dbReference>
<dbReference type="UniPathway" id="UPA00113">
    <property type="reaction ID" value="UER00532"/>
</dbReference>
<feature type="binding site" evidence="20">
    <location>
        <position position="228"/>
    </location>
    <ligand>
        <name>Mg(2+)</name>
        <dbReference type="ChEBI" id="CHEBI:18420"/>
    </ligand>
</feature>
<keyword evidence="7 20" id="KW-0808">Transferase</keyword>
<dbReference type="GO" id="GO:0003977">
    <property type="term" value="F:UDP-N-acetylglucosamine diphosphorylase activity"/>
    <property type="evidence" value="ECO:0007669"/>
    <property type="project" value="UniProtKB-UniRule"/>
</dbReference>
<feature type="region of interest" description="Linker" evidence="20">
    <location>
        <begin position="231"/>
        <end position="251"/>
    </location>
</feature>
<dbReference type="SUPFAM" id="SSF53448">
    <property type="entry name" value="Nucleotide-diphospho-sugar transferases"/>
    <property type="match status" value="1"/>
</dbReference>
<feature type="binding site" evidence="20">
    <location>
        <position position="423"/>
    </location>
    <ligand>
        <name>acetyl-CoA</name>
        <dbReference type="ChEBI" id="CHEBI:57288"/>
    </ligand>
</feature>
<feature type="binding site" evidence="20">
    <location>
        <begin position="79"/>
        <end position="80"/>
    </location>
    <ligand>
        <name>UDP-N-acetyl-alpha-D-glucosamine</name>
        <dbReference type="ChEBI" id="CHEBI:57705"/>
    </ligand>
</feature>